<dbReference type="GO" id="GO:0008168">
    <property type="term" value="F:methyltransferase activity"/>
    <property type="evidence" value="ECO:0007669"/>
    <property type="project" value="UniProtKB-KW"/>
</dbReference>
<dbReference type="GO" id="GO:0032259">
    <property type="term" value="P:methylation"/>
    <property type="evidence" value="ECO:0007669"/>
    <property type="project" value="UniProtKB-KW"/>
</dbReference>
<gene>
    <name evidence="1" type="ORF">FW778_13735</name>
</gene>
<dbReference type="PANTHER" id="PTHR43861:SF6">
    <property type="entry name" value="METHYLTRANSFERASE TYPE 11"/>
    <property type="match status" value="1"/>
</dbReference>
<dbReference type="PANTHER" id="PTHR43861">
    <property type="entry name" value="TRANS-ACONITATE 2-METHYLTRANSFERASE-RELATED"/>
    <property type="match status" value="1"/>
</dbReference>
<reference evidence="1 2" key="1">
    <citation type="submission" date="2019-09" db="EMBL/GenBank/DDBJ databases">
        <title>Draft genome sequence of Ginsengibacter sp. BR5-29.</title>
        <authorList>
            <person name="Im W.-T."/>
        </authorList>
    </citation>
    <scope>NUCLEOTIDE SEQUENCE [LARGE SCALE GENOMIC DNA]</scope>
    <source>
        <strain evidence="1 2">BR5-29</strain>
    </source>
</reference>
<dbReference type="AlphaFoldDB" id="A0A5J5IFX0"/>
<dbReference type="InterPro" id="IPR029063">
    <property type="entry name" value="SAM-dependent_MTases_sf"/>
</dbReference>
<protein>
    <submittedName>
        <fullName evidence="1">Class I SAM-dependent methyltransferase</fullName>
    </submittedName>
</protein>
<sequence length="295" mass="33607">MILYDACPCCGQKNIASVLSAEDFTVSHEGFEIWECSDCTARFTQNVPDINGIGPYYQSENYISHSDTKEGIINKLYHLVRNRTLIQKRNTIKKFTGTSKGSILDVGCGTGAFLHTMQQAGWEITGFEPDETARQKAKELYQLNLESPEKLFSLPAKSFDAITLWHVLEHVHDLHNYIKRLKELLKPGGKLFIAVPNYTSYDAKVYKQCWAAYDVPRHLYHFSPASMHKLLSIHEMHMVETKPMWFDSFYVSMLSEKYMTGKSNILNAFVIGAISNFKAIFNKEKCSSVIYIASS</sequence>
<dbReference type="Pfam" id="PF13489">
    <property type="entry name" value="Methyltransf_23"/>
    <property type="match status" value="1"/>
</dbReference>
<keyword evidence="1" id="KW-0489">Methyltransferase</keyword>
<accession>A0A5J5IFX0</accession>
<proteinExistence type="predicted"/>
<comment type="caution">
    <text evidence="1">The sequence shown here is derived from an EMBL/GenBank/DDBJ whole genome shotgun (WGS) entry which is preliminary data.</text>
</comment>
<dbReference type="SUPFAM" id="SSF53335">
    <property type="entry name" value="S-adenosyl-L-methionine-dependent methyltransferases"/>
    <property type="match status" value="1"/>
</dbReference>
<keyword evidence="1" id="KW-0808">Transferase</keyword>
<name>A0A5J5IFX0_9BACT</name>
<dbReference type="EMBL" id="VYQF01000003">
    <property type="protein sequence ID" value="KAA9038773.1"/>
    <property type="molecule type" value="Genomic_DNA"/>
</dbReference>
<dbReference type="Proteomes" id="UP000326903">
    <property type="component" value="Unassembled WGS sequence"/>
</dbReference>
<organism evidence="1 2">
    <name type="scientific">Ginsengibacter hankyongi</name>
    <dbReference type="NCBI Taxonomy" id="2607284"/>
    <lineage>
        <taxon>Bacteria</taxon>
        <taxon>Pseudomonadati</taxon>
        <taxon>Bacteroidota</taxon>
        <taxon>Chitinophagia</taxon>
        <taxon>Chitinophagales</taxon>
        <taxon>Chitinophagaceae</taxon>
        <taxon>Ginsengibacter</taxon>
    </lineage>
</organism>
<evidence type="ECO:0000313" key="1">
    <source>
        <dbReference type="EMBL" id="KAA9038773.1"/>
    </source>
</evidence>
<keyword evidence="2" id="KW-1185">Reference proteome</keyword>
<dbReference type="CDD" id="cd02440">
    <property type="entry name" value="AdoMet_MTases"/>
    <property type="match status" value="1"/>
</dbReference>
<dbReference type="Gene3D" id="3.40.50.150">
    <property type="entry name" value="Vaccinia Virus protein VP39"/>
    <property type="match status" value="1"/>
</dbReference>
<evidence type="ECO:0000313" key="2">
    <source>
        <dbReference type="Proteomes" id="UP000326903"/>
    </source>
</evidence>